<reference evidence="4" key="2">
    <citation type="submission" date="2025-09" db="UniProtKB">
        <authorList>
            <consortium name="Ensembl"/>
        </authorList>
    </citation>
    <scope>IDENTIFICATION</scope>
</reference>
<keyword evidence="1" id="KW-0393">Immunoglobulin domain</keyword>
<dbReference type="Proteomes" id="UP000261360">
    <property type="component" value="Unplaced"/>
</dbReference>
<evidence type="ECO:0000256" key="2">
    <source>
        <dbReference type="SAM" id="SignalP"/>
    </source>
</evidence>
<dbReference type="OrthoDB" id="8915525at2759"/>
<evidence type="ECO:0000256" key="1">
    <source>
        <dbReference type="ARBA" id="ARBA00023319"/>
    </source>
</evidence>
<keyword evidence="5" id="KW-1185">Reference proteome</keyword>
<dbReference type="InterPro" id="IPR013106">
    <property type="entry name" value="Ig_V-set"/>
</dbReference>
<dbReference type="PROSITE" id="PS50835">
    <property type="entry name" value="IG_LIKE"/>
    <property type="match status" value="1"/>
</dbReference>
<dbReference type="GO" id="GO:0050853">
    <property type="term" value="P:B cell receptor signaling pathway"/>
    <property type="evidence" value="ECO:0007669"/>
    <property type="project" value="TreeGrafter"/>
</dbReference>
<accession>A0A3B4WGR5</accession>
<dbReference type="GO" id="GO:0030183">
    <property type="term" value="P:B cell differentiation"/>
    <property type="evidence" value="ECO:0007669"/>
    <property type="project" value="TreeGrafter"/>
</dbReference>
<evidence type="ECO:0000313" key="4">
    <source>
        <dbReference type="Ensembl" id="ENSSLDP00000000848.1"/>
    </source>
</evidence>
<dbReference type="AlphaFoldDB" id="A0A3B4WGR5"/>
<reference evidence="4" key="1">
    <citation type="submission" date="2025-08" db="UniProtKB">
        <authorList>
            <consortium name="Ensembl"/>
        </authorList>
    </citation>
    <scope>IDENTIFICATION</scope>
</reference>
<dbReference type="PANTHER" id="PTHR14334">
    <property type="entry name" value="B-CELL ANTIGEN RECEPTOR COMPLEX-ASSOCIATED PROTEIN"/>
    <property type="match status" value="1"/>
</dbReference>
<proteinExistence type="predicted"/>
<organism evidence="4 5">
    <name type="scientific">Seriola lalandi dorsalis</name>
    <dbReference type="NCBI Taxonomy" id="1841481"/>
    <lineage>
        <taxon>Eukaryota</taxon>
        <taxon>Metazoa</taxon>
        <taxon>Chordata</taxon>
        <taxon>Craniata</taxon>
        <taxon>Vertebrata</taxon>
        <taxon>Euteleostomi</taxon>
        <taxon>Actinopterygii</taxon>
        <taxon>Neopterygii</taxon>
        <taxon>Teleostei</taxon>
        <taxon>Neoteleostei</taxon>
        <taxon>Acanthomorphata</taxon>
        <taxon>Carangaria</taxon>
        <taxon>Carangiformes</taxon>
        <taxon>Carangidae</taxon>
        <taxon>Seriola</taxon>
    </lineage>
</organism>
<dbReference type="InterPro" id="IPR013783">
    <property type="entry name" value="Ig-like_fold"/>
</dbReference>
<evidence type="ECO:0000259" key="3">
    <source>
        <dbReference type="PROSITE" id="PS50835"/>
    </source>
</evidence>
<feature type="domain" description="Ig-like" evidence="3">
    <location>
        <begin position="18"/>
        <end position="111"/>
    </location>
</feature>
<dbReference type="Pfam" id="PF07686">
    <property type="entry name" value="V-set"/>
    <property type="match status" value="1"/>
</dbReference>
<dbReference type="InterPro" id="IPR036179">
    <property type="entry name" value="Ig-like_dom_sf"/>
</dbReference>
<sequence>MVIATVFVLCSFVVGTSPSMVTFKADRPFLGVPLSIKAELKCCYTTTEQQINPTWFKSVRTGQSSPVAVNISENVTTRLDKADKELCYVLTFDSVQLNDTGMYQCVLNYSNHFSPGTYLQVYKRLKKTINLRESTKNKILTAEGVLLLLCVVLPSTTLLFKSKKLHELEKKKMKKEEENIYQGLNLDDCCTTYDQIERSQAHGPYQDVCNIIEEEEEFQLEKP</sequence>
<dbReference type="InterPro" id="IPR003599">
    <property type="entry name" value="Ig_sub"/>
</dbReference>
<evidence type="ECO:0000313" key="5">
    <source>
        <dbReference type="Proteomes" id="UP000261360"/>
    </source>
</evidence>
<feature type="signal peptide" evidence="2">
    <location>
        <begin position="1"/>
        <end position="18"/>
    </location>
</feature>
<dbReference type="GO" id="GO:0019815">
    <property type="term" value="C:B cell receptor complex"/>
    <property type="evidence" value="ECO:0007669"/>
    <property type="project" value="TreeGrafter"/>
</dbReference>
<dbReference type="GeneID" id="111657261"/>
<dbReference type="PANTHER" id="PTHR14334:SF1">
    <property type="entry name" value="B-CELL ANTIGEN RECEPTOR COMPLEX-ASSOCIATED PROTEIN ALPHA CHAIN"/>
    <property type="match status" value="1"/>
</dbReference>
<keyword evidence="2" id="KW-0732">Signal</keyword>
<dbReference type="GeneTree" id="ENSGT00940000154363"/>
<dbReference type="GO" id="GO:0009897">
    <property type="term" value="C:external side of plasma membrane"/>
    <property type="evidence" value="ECO:0007669"/>
    <property type="project" value="TreeGrafter"/>
</dbReference>
<dbReference type="Ensembl" id="ENSSLDT00000000912.1">
    <property type="protein sequence ID" value="ENSSLDP00000000848.1"/>
    <property type="gene ID" value="ENSSLDG00000000721.1"/>
</dbReference>
<dbReference type="SUPFAM" id="SSF48726">
    <property type="entry name" value="Immunoglobulin"/>
    <property type="match status" value="1"/>
</dbReference>
<name>A0A3B4WGR5_SERLL</name>
<feature type="chain" id="PRO_5017223135" evidence="2">
    <location>
        <begin position="19"/>
        <end position="223"/>
    </location>
</feature>
<dbReference type="CTD" id="973"/>
<dbReference type="RefSeq" id="XP_023265118.1">
    <property type="nucleotide sequence ID" value="XM_023409350.1"/>
</dbReference>
<dbReference type="InterPro" id="IPR007110">
    <property type="entry name" value="Ig-like_dom"/>
</dbReference>
<dbReference type="KEGG" id="slal:111657261"/>
<dbReference type="Gene3D" id="2.60.40.10">
    <property type="entry name" value="Immunoglobulins"/>
    <property type="match status" value="1"/>
</dbReference>
<dbReference type="SMART" id="SM00409">
    <property type="entry name" value="IG"/>
    <property type="match status" value="1"/>
</dbReference>
<protein>
    <submittedName>
        <fullName evidence="4">CD79a molecule, immunoglobulin-associated alpha</fullName>
    </submittedName>
</protein>
<dbReference type="STRING" id="1841481.ENSSLDP00000000848"/>